<feature type="transmembrane region" description="Helical" evidence="8">
    <location>
        <begin position="56"/>
        <end position="76"/>
    </location>
</feature>
<reference evidence="9 10" key="1">
    <citation type="submission" date="2014-04" db="EMBL/GenBank/DDBJ databases">
        <title>Genome assembly of Hyalangium minutum DSM 14724.</title>
        <authorList>
            <person name="Sharma G."/>
            <person name="Subramanian S."/>
        </authorList>
    </citation>
    <scope>NUCLEOTIDE SEQUENCE [LARGE SCALE GENOMIC DNA]</scope>
    <source>
        <strain evidence="9 10">DSM 14724</strain>
    </source>
</reference>
<feature type="transmembrane region" description="Helical" evidence="8">
    <location>
        <begin position="192"/>
        <end position="209"/>
    </location>
</feature>
<comment type="caution">
    <text evidence="9">The sequence shown here is derived from an EMBL/GenBank/DDBJ whole genome shotgun (WGS) entry which is preliminary data.</text>
</comment>
<dbReference type="Proteomes" id="UP000028725">
    <property type="component" value="Unassembled WGS sequence"/>
</dbReference>
<feature type="transmembrane region" description="Helical" evidence="8">
    <location>
        <begin position="28"/>
        <end position="49"/>
    </location>
</feature>
<evidence type="ECO:0000313" key="9">
    <source>
        <dbReference type="EMBL" id="KFE71207.1"/>
    </source>
</evidence>
<keyword evidence="5 8" id="KW-0812">Transmembrane</keyword>
<dbReference type="Gene3D" id="1.20.1530.20">
    <property type="match status" value="1"/>
</dbReference>
<keyword evidence="6 8" id="KW-1133">Transmembrane helix</keyword>
<accession>A0A085WU44</accession>
<evidence type="ECO:0000313" key="10">
    <source>
        <dbReference type="Proteomes" id="UP000028725"/>
    </source>
</evidence>
<dbReference type="Pfam" id="PF03547">
    <property type="entry name" value="Mem_trans"/>
    <property type="match status" value="1"/>
</dbReference>
<evidence type="ECO:0000256" key="1">
    <source>
        <dbReference type="ARBA" id="ARBA00004651"/>
    </source>
</evidence>
<comment type="subcellular location">
    <subcellularLocation>
        <location evidence="1">Cell membrane</location>
        <topology evidence="1">Multi-pass membrane protein</topology>
    </subcellularLocation>
</comment>
<evidence type="ECO:0000256" key="2">
    <source>
        <dbReference type="ARBA" id="ARBA00010145"/>
    </source>
</evidence>
<dbReference type="PANTHER" id="PTHR36838:SF1">
    <property type="entry name" value="SLR1864 PROTEIN"/>
    <property type="match status" value="1"/>
</dbReference>
<evidence type="ECO:0000256" key="3">
    <source>
        <dbReference type="ARBA" id="ARBA00022448"/>
    </source>
</evidence>
<dbReference type="STRING" id="394096.DB31_3337"/>
<evidence type="ECO:0000256" key="5">
    <source>
        <dbReference type="ARBA" id="ARBA00022692"/>
    </source>
</evidence>
<dbReference type="InterPro" id="IPR004776">
    <property type="entry name" value="Mem_transp_PIN-like"/>
</dbReference>
<keyword evidence="4" id="KW-1003">Cell membrane</keyword>
<keyword evidence="10" id="KW-1185">Reference proteome</keyword>
<keyword evidence="3" id="KW-0813">Transport</keyword>
<keyword evidence="7 8" id="KW-0472">Membrane</keyword>
<feature type="transmembrane region" description="Helical" evidence="8">
    <location>
        <begin position="162"/>
        <end position="180"/>
    </location>
</feature>
<dbReference type="RefSeq" id="WP_044182878.1">
    <property type="nucleotide sequence ID" value="NZ_JMCB01000002.1"/>
</dbReference>
<sequence length="301" mass="31815">MMAVISLLGVCLVLGVLARRTDRFPPQTVPVLNSFIIAVALPALVLRVVHKLEFHAALLAAAASPWVVFVVAVALFRGVGARVGLKRESIAALVLTGGLSNTAFVGLPMAEALLGREGLAVAVVVDQLGTFLVLATLATLFAARASAGEGEALRPAALMRKVVTFPPFIALVLALVLRPLHFPEWVDTVLERLGSTLTPLALFSVGFQLQLRGLRARAGGLALGLVFKLVLAPALVVLALWALPVEPIVRKATLMQNAMAPMVSGAILASEHKLDPELAALMVGFGIPLSFLTVLIWMQWV</sequence>
<dbReference type="AlphaFoldDB" id="A0A085WU44"/>
<evidence type="ECO:0000256" key="7">
    <source>
        <dbReference type="ARBA" id="ARBA00023136"/>
    </source>
</evidence>
<dbReference type="GO" id="GO:0005886">
    <property type="term" value="C:plasma membrane"/>
    <property type="evidence" value="ECO:0007669"/>
    <property type="project" value="UniProtKB-SubCell"/>
</dbReference>
<organism evidence="9 10">
    <name type="scientific">Hyalangium minutum</name>
    <dbReference type="NCBI Taxonomy" id="394096"/>
    <lineage>
        <taxon>Bacteria</taxon>
        <taxon>Pseudomonadati</taxon>
        <taxon>Myxococcota</taxon>
        <taxon>Myxococcia</taxon>
        <taxon>Myxococcales</taxon>
        <taxon>Cystobacterineae</taxon>
        <taxon>Archangiaceae</taxon>
        <taxon>Hyalangium</taxon>
    </lineage>
</organism>
<dbReference type="EMBL" id="JMCB01000002">
    <property type="protein sequence ID" value="KFE71207.1"/>
    <property type="molecule type" value="Genomic_DNA"/>
</dbReference>
<dbReference type="OrthoDB" id="9786183at2"/>
<evidence type="ECO:0000256" key="6">
    <source>
        <dbReference type="ARBA" id="ARBA00022989"/>
    </source>
</evidence>
<feature type="transmembrane region" description="Helical" evidence="8">
    <location>
        <begin position="278"/>
        <end position="298"/>
    </location>
</feature>
<name>A0A085WU44_9BACT</name>
<feature type="transmembrane region" description="Helical" evidence="8">
    <location>
        <begin position="221"/>
        <end position="243"/>
    </location>
</feature>
<dbReference type="PATRIC" id="fig|394096.3.peg.987"/>
<feature type="transmembrane region" description="Helical" evidence="8">
    <location>
        <begin position="119"/>
        <end position="141"/>
    </location>
</feature>
<evidence type="ECO:0000256" key="4">
    <source>
        <dbReference type="ARBA" id="ARBA00022475"/>
    </source>
</evidence>
<proteinExistence type="inferred from homology"/>
<dbReference type="PANTHER" id="PTHR36838">
    <property type="entry name" value="AUXIN EFFLUX CARRIER FAMILY PROTEIN"/>
    <property type="match status" value="1"/>
</dbReference>
<dbReference type="GO" id="GO:0055085">
    <property type="term" value="P:transmembrane transport"/>
    <property type="evidence" value="ECO:0007669"/>
    <property type="project" value="InterPro"/>
</dbReference>
<evidence type="ECO:0000256" key="8">
    <source>
        <dbReference type="SAM" id="Phobius"/>
    </source>
</evidence>
<gene>
    <name evidence="9" type="ORF">DB31_3337</name>
</gene>
<dbReference type="InterPro" id="IPR038770">
    <property type="entry name" value="Na+/solute_symporter_sf"/>
</dbReference>
<comment type="similarity">
    <text evidence="2">Belongs to the auxin efflux carrier (TC 2.A.69) family.</text>
</comment>
<protein>
    <submittedName>
        <fullName evidence="9">Malate permease</fullName>
    </submittedName>
</protein>